<evidence type="ECO:0000256" key="9">
    <source>
        <dbReference type="ARBA" id="ARBA00023136"/>
    </source>
</evidence>
<dbReference type="InterPro" id="IPR004202">
    <property type="entry name" value="COX7C/Cox8"/>
</dbReference>
<protein>
    <recommendedName>
        <fullName evidence="10">Cytochrome c oxidase subunit 8, mitochondrial</fullName>
    </recommendedName>
    <alternativeName>
        <fullName evidence="10">Cytochrome c oxidase polypeptide VIII</fullName>
    </alternativeName>
</protein>
<gene>
    <name evidence="11" type="ORF">DL762_001293</name>
</gene>
<keyword evidence="5 10" id="KW-0999">Mitochondrion inner membrane</keyword>
<keyword evidence="12" id="KW-1185">Reference proteome</keyword>
<evidence type="ECO:0000256" key="7">
    <source>
        <dbReference type="ARBA" id="ARBA00022989"/>
    </source>
</evidence>
<dbReference type="PANTHER" id="PTHR13313">
    <property type="entry name" value="CYTOCHROME C OXIDASE SUBUNIT VIIC"/>
    <property type="match status" value="1"/>
</dbReference>
<dbReference type="InterPro" id="IPR036636">
    <property type="entry name" value="COX7C/Cox8_sf"/>
</dbReference>
<dbReference type="Gene3D" id="4.10.49.10">
    <property type="entry name" value="Cytochrome c oxidase subunit VIIc"/>
    <property type="match status" value="1"/>
</dbReference>
<dbReference type="Proteomes" id="UP000294003">
    <property type="component" value="Unassembled WGS sequence"/>
</dbReference>
<evidence type="ECO:0000256" key="2">
    <source>
        <dbReference type="ARBA" id="ARBA00004673"/>
    </source>
</evidence>
<comment type="similarity">
    <text evidence="3 10">Belongs to the cytochrome c oxidase VIIc family.</text>
</comment>
<name>A0ABY0HHD5_9PEZI</name>
<reference evidence="11 12" key="1">
    <citation type="submission" date="2018-06" db="EMBL/GenBank/DDBJ databases">
        <title>Complete Genomes of Monosporascus.</title>
        <authorList>
            <person name="Robinson A.J."/>
            <person name="Natvig D.O."/>
        </authorList>
    </citation>
    <scope>NUCLEOTIDE SEQUENCE [LARGE SCALE GENOMIC DNA]</scope>
    <source>
        <strain evidence="11 12">CBS 609.92</strain>
    </source>
</reference>
<dbReference type="EMBL" id="QJNS01000020">
    <property type="protein sequence ID" value="RYO93166.1"/>
    <property type="molecule type" value="Genomic_DNA"/>
</dbReference>
<keyword evidence="9 10" id="KW-0472">Membrane</keyword>
<comment type="caution">
    <text evidence="11">The sequence shown here is derived from an EMBL/GenBank/DDBJ whole genome shotgun (WGS) entry which is preliminary data.</text>
</comment>
<dbReference type="SUPFAM" id="SSF81427">
    <property type="entry name" value="Mitochondrial cytochrome c oxidase subunit VIIc (aka VIIIa)"/>
    <property type="match status" value="1"/>
</dbReference>
<accession>A0ABY0HHD5</accession>
<evidence type="ECO:0000256" key="1">
    <source>
        <dbReference type="ARBA" id="ARBA00004434"/>
    </source>
</evidence>
<evidence type="ECO:0000256" key="4">
    <source>
        <dbReference type="ARBA" id="ARBA00022692"/>
    </source>
</evidence>
<evidence type="ECO:0000256" key="6">
    <source>
        <dbReference type="ARBA" id="ARBA00022946"/>
    </source>
</evidence>
<keyword evidence="4 10" id="KW-0812">Transmembrane</keyword>
<evidence type="ECO:0000256" key="10">
    <source>
        <dbReference type="RuleBase" id="RU368123"/>
    </source>
</evidence>
<evidence type="ECO:0000313" key="11">
    <source>
        <dbReference type="EMBL" id="RYO93166.1"/>
    </source>
</evidence>
<dbReference type="Pfam" id="PF02935">
    <property type="entry name" value="COX7C"/>
    <property type="match status" value="1"/>
</dbReference>
<comment type="subunit">
    <text evidence="10">Component of the cytochrome c oxidase (complex IV, CIV), a multisubunit enzyme composed of a catalytic core of 3 subunits and several supernumerary subunits. The complex exists as a monomer or a dimer and forms supercomplexes (SCs) in the inner mitochondrial membrane with ubiquinol-cytochrome c oxidoreductase (cytochrome b-c1 complex, complex III, CIII).</text>
</comment>
<proteinExistence type="inferred from homology"/>
<comment type="function">
    <text evidence="10">Component of the cytochrome c oxidase, the last enzyme in the mitochondrial electron transport chain which drives oxidative phosphorylation. The respiratory chain contains 3 multisubunit complexes succinate dehydrogenase (complex II, CII), ubiquinol-cytochrome c oxidoreductase (cytochrome b-c1 complex, complex III, CIII) and cytochrome c oxidase (complex IV, CIV), that cooperate to transfer electrons derived from NADH and succinate to molecular oxygen, creating an electrochemical gradient over the inner membrane that drives transmembrane transport and the ATP synthase. Cytochrome c oxidase is the component of the respiratory chain that catalyzes the reduction of oxygen to water. Electrons originating from reduced cytochrome c in the intermembrane space (IMS) are transferred via the dinuclear copper A center (CU(A)) of subunit 2 and heme A of subunit 1 to the active site in subunit 1, a binuclear center (BNC) formed by heme A3 and copper B (CU(B)). The BNC reduces molecular oxygen to 2 water molecules using 4 electrons from cytochrome c in the IMS and 4 protons from the mitochondrial matrix.</text>
</comment>
<organism evidence="11 12">
    <name type="scientific">Monosporascus cannonballus</name>
    <dbReference type="NCBI Taxonomy" id="155416"/>
    <lineage>
        <taxon>Eukaryota</taxon>
        <taxon>Fungi</taxon>
        <taxon>Dikarya</taxon>
        <taxon>Ascomycota</taxon>
        <taxon>Pezizomycotina</taxon>
        <taxon>Sordariomycetes</taxon>
        <taxon>Xylariomycetidae</taxon>
        <taxon>Xylariales</taxon>
        <taxon>Xylariales incertae sedis</taxon>
        <taxon>Monosporascus</taxon>
    </lineage>
</organism>
<keyword evidence="7 10" id="KW-1133">Transmembrane helix</keyword>
<evidence type="ECO:0000313" key="12">
    <source>
        <dbReference type="Proteomes" id="UP000294003"/>
    </source>
</evidence>
<evidence type="ECO:0000256" key="8">
    <source>
        <dbReference type="ARBA" id="ARBA00023128"/>
    </source>
</evidence>
<keyword evidence="6 10" id="KW-0809">Transit peptide</keyword>
<keyword evidence="8 10" id="KW-0496">Mitochondrion</keyword>
<sequence>MIASTAAVRMASQRTMTALVSRRAFHATRARLSSPYHYPEGPYSNLPFNTKTRFFGLRFFLFCFTGFMMPFGITIWQTKKPKS</sequence>
<evidence type="ECO:0000256" key="5">
    <source>
        <dbReference type="ARBA" id="ARBA00022792"/>
    </source>
</evidence>
<evidence type="ECO:0000256" key="3">
    <source>
        <dbReference type="ARBA" id="ARBA00010514"/>
    </source>
</evidence>
<comment type="subcellular location">
    <subcellularLocation>
        <location evidence="1 10">Mitochondrion inner membrane</location>
        <topology evidence="1 10">Single-pass membrane protein</topology>
    </subcellularLocation>
</comment>
<comment type="pathway">
    <text evidence="2 10">Energy metabolism; oxidative phosphorylation.</text>
</comment>
<dbReference type="PANTHER" id="PTHR13313:SF0">
    <property type="entry name" value="CYTOCHROME C OXIDASE SUBUNIT 7C, MITOCHONDRIAL"/>
    <property type="match status" value="1"/>
</dbReference>
<feature type="transmembrane region" description="Helical" evidence="10">
    <location>
        <begin position="55"/>
        <end position="76"/>
    </location>
</feature>